<comment type="caution">
    <text evidence="1">The sequence shown here is derived from an EMBL/GenBank/DDBJ whole genome shotgun (WGS) entry which is preliminary data.</text>
</comment>
<accession>A0A941EPX9</accession>
<proteinExistence type="predicted"/>
<dbReference type="AlphaFoldDB" id="A0A941EPX9"/>
<keyword evidence="2" id="KW-1185">Reference proteome</keyword>
<evidence type="ECO:0000313" key="1">
    <source>
        <dbReference type="EMBL" id="MBR7834397.1"/>
    </source>
</evidence>
<organism evidence="1 2">
    <name type="scientific">Actinospica durhamensis</name>
    <dbReference type="NCBI Taxonomy" id="1508375"/>
    <lineage>
        <taxon>Bacteria</taxon>
        <taxon>Bacillati</taxon>
        <taxon>Actinomycetota</taxon>
        <taxon>Actinomycetes</taxon>
        <taxon>Catenulisporales</taxon>
        <taxon>Actinospicaceae</taxon>
        <taxon>Actinospica</taxon>
    </lineage>
</organism>
<dbReference type="RefSeq" id="WP_212528917.1">
    <property type="nucleotide sequence ID" value="NZ_JAGSOG010000057.1"/>
</dbReference>
<sequence length="199" mass="22031">MTVPEVPLGPAEFQLIVLRRMADYQPELVEDARRRLGFSATDMRAANAQWQRMLHSKYSRGPVGSLRSVLGEPAESAERKIGDLTCYALQWSLPLWPELRFEAMTGPGGMLLTEHFVRAPGARRPVLRRFGDARPWSCVLGDVATAFGPLRHLEGSAPTRDLALAQVPDDPDAPDAGSTTIAFEFVYGLLQTARVYVRP</sequence>
<evidence type="ECO:0000313" key="2">
    <source>
        <dbReference type="Proteomes" id="UP000675781"/>
    </source>
</evidence>
<protein>
    <submittedName>
        <fullName evidence="1">Uncharacterized protein</fullName>
    </submittedName>
</protein>
<gene>
    <name evidence="1" type="ORF">KDL01_14070</name>
</gene>
<name>A0A941EPX9_9ACTN</name>
<dbReference type="EMBL" id="JAGSOG010000057">
    <property type="protein sequence ID" value="MBR7834397.1"/>
    <property type="molecule type" value="Genomic_DNA"/>
</dbReference>
<reference evidence="1" key="1">
    <citation type="submission" date="2021-04" db="EMBL/GenBank/DDBJ databases">
        <title>Genome based classification of Actinospica acidithermotolerans sp. nov., an actinobacterium isolated from an Indonesian hot spring.</title>
        <authorList>
            <person name="Kusuma A.B."/>
            <person name="Putra K.E."/>
            <person name="Nafisah S."/>
            <person name="Loh J."/>
            <person name="Nouioui I."/>
            <person name="Goodfellow M."/>
        </authorList>
    </citation>
    <scope>NUCLEOTIDE SEQUENCE</scope>
    <source>
        <strain evidence="1">CSCA 57</strain>
    </source>
</reference>
<dbReference type="Proteomes" id="UP000675781">
    <property type="component" value="Unassembled WGS sequence"/>
</dbReference>